<dbReference type="PROSITE" id="PS00109">
    <property type="entry name" value="PROTEIN_KINASE_TYR"/>
    <property type="match status" value="1"/>
</dbReference>
<dbReference type="GO" id="GO:0043235">
    <property type="term" value="C:receptor complex"/>
    <property type="evidence" value="ECO:0007669"/>
    <property type="project" value="TreeGrafter"/>
</dbReference>
<dbReference type="SUPFAM" id="SSF56112">
    <property type="entry name" value="Protein kinase-like (PK-like)"/>
    <property type="match status" value="1"/>
</dbReference>
<comment type="caution">
    <text evidence="6">The sequence shown here is derived from an EMBL/GenBank/DDBJ whole genome shotgun (WGS) entry which is preliminary data.</text>
</comment>
<dbReference type="InterPro" id="IPR000719">
    <property type="entry name" value="Prot_kinase_dom"/>
</dbReference>
<protein>
    <recommendedName>
        <fullName evidence="5">Protein kinase domain-containing protein</fullName>
    </recommendedName>
</protein>
<feature type="site" description="Important for interaction with phosphotyrosine-binding proteins" evidence="4">
    <location>
        <position position="276"/>
    </location>
</feature>
<dbReference type="PRINTS" id="PR00109">
    <property type="entry name" value="TYRKINASE"/>
</dbReference>
<dbReference type="InterPro" id="IPR008266">
    <property type="entry name" value="Tyr_kinase_AS"/>
</dbReference>
<evidence type="ECO:0000256" key="4">
    <source>
        <dbReference type="PIRSR" id="PIRSR000615-4"/>
    </source>
</evidence>
<accession>A0AAV5TQW1</accession>
<evidence type="ECO:0000256" key="2">
    <source>
        <dbReference type="PIRSR" id="PIRSR000615-2"/>
    </source>
</evidence>
<dbReference type="GO" id="GO:0004714">
    <property type="term" value="F:transmembrane receptor protein tyrosine kinase activity"/>
    <property type="evidence" value="ECO:0007669"/>
    <property type="project" value="TreeGrafter"/>
</dbReference>
<dbReference type="FunFam" id="1.10.510.10:FF:001384">
    <property type="entry name" value="C-type lectin"/>
    <property type="match status" value="1"/>
</dbReference>
<feature type="non-terminal residue" evidence="6">
    <location>
        <position position="1"/>
    </location>
</feature>
<dbReference type="PIRSF" id="PIRSF000615">
    <property type="entry name" value="TyrPK_CSF1-R"/>
    <property type="match status" value="1"/>
</dbReference>
<dbReference type="Proteomes" id="UP001432027">
    <property type="component" value="Unassembled WGS sequence"/>
</dbReference>
<dbReference type="SMART" id="SM00219">
    <property type="entry name" value="TyrKc"/>
    <property type="match status" value="1"/>
</dbReference>
<dbReference type="InterPro" id="IPR001245">
    <property type="entry name" value="Ser-Thr/Tyr_kinase_cat_dom"/>
</dbReference>
<evidence type="ECO:0000313" key="6">
    <source>
        <dbReference type="EMBL" id="GMS96634.1"/>
    </source>
</evidence>
<keyword evidence="2" id="KW-0067">ATP-binding</keyword>
<dbReference type="PROSITE" id="PS50011">
    <property type="entry name" value="PROTEIN_KINASE_DOM"/>
    <property type="match status" value="1"/>
</dbReference>
<feature type="binding site" evidence="3">
    <location>
        <position position="151"/>
    </location>
    <ligand>
        <name>Mg(2+)</name>
        <dbReference type="ChEBI" id="CHEBI:18420"/>
    </ligand>
</feature>
<keyword evidence="3" id="KW-0479">Metal-binding</keyword>
<dbReference type="PANTHER" id="PTHR24416:SF583">
    <property type="entry name" value="RECEPTOR PROTEIN-TYROSINE KINASE"/>
    <property type="match status" value="1"/>
</dbReference>
<sequence>DNEWEIERRFVGIDFMNKLGEGAFGSVYLENADSQTEDNFRAEIDFMTKIGYHERLVNMLACVTVSEPILLICEYCSNGDLLDFLRRRRKYMLKNPEDTNPEKVMTVKKQLMFAIQIAYGLEYLSSKGYIHRDIAARNIMVDQQERCKIGDFGLGRSIGKEDENYHAHGGKLPLKWMSPEAIDKYFFSTAADVWSFGVLLYEIVTLGGTPYAGWPAAELLTRLKRGERMDRPENCSEKLFEVMCNCWEAQPSDRPTFTQLRKQFAEQLDDVNGYDYYLKLNANANYYVLESNASD</sequence>
<dbReference type="GO" id="GO:0007169">
    <property type="term" value="P:cell surface receptor protein tyrosine kinase signaling pathway"/>
    <property type="evidence" value="ECO:0007669"/>
    <property type="project" value="TreeGrafter"/>
</dbReference>
<evidence type="ECO:0000256" key="3">
    <source>
        <dbReference type="PIRSR" id="PIRSR000615-3"/>
    </source>
</evidence>
<feature type="binding site" evidence="2">
    <location>
        <begin position="74"/>
        <end position="80"/>
    </location>
    <ligand>
        <name>ATP</name>
        <dbReference type="ChEBI" id="CHEBI:30616"/>
    </ligand>
</feature>
<dbReference type="EMBL" id="BTSX01000004">
    <property type="protein sequence ID" value="GMS96634.1"/>
    <property type="molecule type" value="Genomic_DNA"/>
</dbReference>
<keyword evidence="7" id="KW-1185">Reference proteome</keyword>
<feature type="binding site" evidence="3">
    <location>
        <position position="138"/>
    </location>
    <ligand>
        <name>Mg(2+)</name>
        <dbReference type="ChEBI" id="CHEBI:18420"/>
    </ligand>
</feature>
<proteinExistence type="predicted"/>
<dbReference type="AlphaFoldDB" id="A0AAV5TQW1"/>
<name>A0AAV5TQW1_9BILA</name>
<evidence type="ECO:0000259" key="5">
    <source>
        <dbReference type="PROSITE" id="PS50011"/>
    </source>
</evidence>
<dbReference type="InterPro" id="IPR050122">
    <property type="entry name" value="RTK"/>
</dbReference>
<dbReference type="PANTHER" id="PTHR24416">
    <property type="entry name" value="TYROSINE-PROTEIN KINASE RECEPTOR"/>
    <property type="match status" value="1"/>
</dbReference>
<dbReference type="InterPro" id="IPR011009">
    <property type="entry name" value="Kinase-like_dom_sf"/>
</dbReference>
<dbReference type="Gene3D" id="1.10.510.10">
    <property type="entry name" value="Transferase(Phosphotransferase) domain 1"/>
    <property type="match status" value="1"/>
</dbReference>
<dbReference type="GO" id="GO:0005886">
    <property type="term" value="C:plasma membrane"/>
    <property type="evidence" value="ECO:0007669"/>
    <property type="project" value="TreeGrafter"/>
</dbReference>
<dbReference type="InterPro" id="IPR020635">
    <property type="entry name" value="Tyr_kinase_cat_dom"/>
</dbReference>
<keyword evidence="3" id="KW-0460">Magnesium</keyword>
<dbReference type="Pfam" id="PF07714">
    <property type="entry name" value="PK_Tyr_Ser-Thr"/>
    <property type="match status" value="1"/>
</dbReference>
<dbReference type="GO" id="GO:0005524">
    <property type="term" value="F:ATP binding"/>
    <property type="evidence" value="ECO:0007669"/>
    <property type="project" value="UniProtKB-KW"/>
</dbReference>
<dbReference type="CDD" id="cd00192">
    <property type="entry name" value="PTKc"/>
    <property type="match status" value="1"/>
</dbReference>
<feature type="active site" description="Proton acceptor" evidence="1">
    <location>
        <position position="133"/>
    </location>
</feature>
<reference evidence="6" key="1">
    <citation type="submission" date="2023-10" db="EMBL/GenBank/DDBJ databases">
        <title>Genome assembly of Pristionchus species.</title>
        <authorList>
            <person name="Yoshida K."/>
            <person name="Sommer R.J."/>
        </authorList>
    </citation>
    <scope>NUCLEOTIDE SEQUENCE</scope>
    <source>
        <strain evidence="6">RS0144</strain>
    </source>
</reference>
<gene>
    <name evidence="6" type="ORF">PENTCL1PPCAC_18809</name>
</gene>
<feature type="binding site" evidence="2">
    <location>
        <position position="137"/>
    </location>
    <ligand>
        <name>ATP</name>
        <dbReference type="ChEBI" id="CHEBI:30616"/>
    </ligand>
</feature>
<dbReference type="GO" id="GO:0046872">
    <property type="term" value="F:metal ion binding"/>
    <property type="evidence" value="ECO:0007669"/>
    <property type="project" value="UniProtKB-KW"/>
</dbReference>
<evidence type="ECO:0000256" key="1">
    <source>
        <dbReference type="PIRSR" id="PIRSR000615-1"/>
    </source>
</evidence>
<evidence type="ECO:0000313" key="7">
    <source>
        <dbReference type="Proteomes" id="UP001432027"/>
    </source>
</evidence>
<organism evidence="6 7">
    <name type="scientific">Pristionchus entomophagus</name>
    <dbReference type="NCBI Taxonomy" id="358040"/>
    <lineage>
        <taxon>Eukaryota</taxon>
        <taxon>Metazoa</taxon>
        <taxon>Ecdysozoa</taxon>
        <taxon>Nematoda</taxon>
        <taxon>Chromadorea</taxon>
        <taxon>Rhabditida</taxon>
        <taxon>Rhabditina</taxon>
        <taxon>Diplogasteromorpha</taxon>
        <taxon>Diplogasteroidea</taxon>
        <taxon>Neodiplogasteridae</taxon>
        <taxon>Pristionchus</taxon>
    </lineage>
</organism>
<feature type="domain" description="Protein kinase" evidence="5">
    <location>
        <begin position="13"/>
        <end position="277"/>
    </location>
</feature>
<keyword evidence="2" id="KW-0547">Nucleotide-binding</keyword>